<keyword evidence="3" id="KW-1185">Reference proteome</keyword>
<dbReference type="RefSeq" id="WP_271733672.1">
    <property type="nucleotide sequence ID" value="NZ_JANQDP010000146.1"/>
</dbReference>
<evidence type="ECO:0000313" key="2">
    <source>
        <dbReference type="EMBL" id="MDB9540449.1"/>
    </source>
</evidence>
<gene>
    <name evidence="2" type="ORF">PN457_12410</name>
</gene>
<organism evidence="2 3">
    <name type="scientific">Anabaenopsis arnoldii</name>
    <dbReference type="NCBI Taxonomy" id="2152938"/>
    <lineage>
        <taxon>Bacteria</taxon>
        <taxon>Bacillati</taxon>
        <taxon>Cyanobacteriota</taxon>
        <taxon>Cyanophyceae</taxon>
        <taxon>Nostocales</taxon>
        <taxon>Nodulariaceae</taxon>
        <taxon>Anabaenopsis</taxon>
    </lineage>
</organism>
<proteinExistence type="predicted"/>
<dbReference type="InterPro" id="IPR011050">
    <property type="entry name" value="Pectin_lyase_fold/virulence"/>
</dbReference>
<protein>
    <submittedName>
        <fullName evidence="2">Filamentous hemagglutinin N-terminal domain-containing protein</fullName>
    </submittedName>
</protein>
<feature type="domain" description="Filamentous haemagglutinin FhaB/tRNA nuclease CdiA-like TPS" evidence="1">
    <location>
        <begin position="15"/>
        <end position="128"/>
    </location>
</feature>
<dbReference type="SMART" id="SM00912">
    <property type="entry name" value="Haemagg_act"/>
    <property type="match status" value="1"/>
</dbReference>
<reference evidence="2 3" key="1">
    <citation type="submission" date="2023-01" db="EMBL/GenBank/DDBJ databases">
        <title>Genomes from the Australian National Cyanobacteria Reference Collection.</title>
        <authorList>
            <person name="Willis A."/>
            <person name="Lee E.M.F."/>
        </authorList>
    </citation>
    <scope>NUCLEOTIDE SEQUENCE [LARGE SCALE GENOMIC DNA]</scope>
    <source>
        <strain evidence="2 3">CS-1033</strain>
    </source>
</reference>
<dbReference type="EMBL" id="JAQMUH010000140">
    <property type="protein sequence ID" value="MDB9540449.1"/>
    <property type="molecule type" value="Genomic_DNA"/>
</dbReference>
<dbReference type="SUPFAM" id="SSF51126">
    <property type="entry name" value="Pectin lyase-like"/>
    <property type="match status" value="3"/>
</dbReference>
<dbReference type="NCBIfam" id="TIGR01901">
    <property type="entry name" value="adhes_NPXG"/>
    <property type="match status" value="1"/>
</dbReference>
<evidence type="ECO:0000313" key="3">
    <source>
        <dbReference type="Proteomes" id="UP001212499"/>
    </source>
</evidence>
<comment type="caution">
    <text evidence="2">The sequence shown here is derived from an EMBL/GenBank/DDBJ whole genome shotgun (WGS) entry which is preliminary data.</text>
</comment>
<name>A0ABT5AT10_9CYAN</name>
<accession>A0ABT5AT10</accession>
<dbReference type="InterPro" id="IPR008638">
    <property type="entry name" value="FhaB/CdiA-like_TPS"/>
</dbReference>
<dbReference type="Proteomes" id="UP001212499">
    <property type="component" value="Unassembled WGS sequence"/>
</dbReference>
<dbReference type="Pfam" id="PF05860">
    <property type="entry name" value="TPS"/>
    <property type="match status" value="1"/>
</dbReference>
<dbReference type="Gene3D" id="2.160.20.10">
    <property type="entry name" value="Single-stranded right-handed beta-helix, Pectin lyase-like"/>
    <property type="match status" value="2"/>
</dbReference>
<dbReference type="InterPro" id="IPR012334">
    <property type="entry name" value="Pectin_lyas_fold"/>
</dbReference>
<evidence type="ECO:0000259" key="1">
    <source>
        <dbReference type="SMART" id="SM00912"/>
    </source>
</evidence>
<sequence length="710" mass="73153">MNSARAEIIPDNTLGHESSVVTPNQTINDISSDRIDGGAIRGVNLFHSFQEFNIDSGRGVYFNNPSGIENILTRVTGTNVSHILGTLGVLGNANLFFINPNGIIFGPNAHLNINGSFIASTANSIKFADGTLFSTRTSESAPLLAISTPIGLQYGKNPGTIQVKGDSQGFAINTTTGLQIQPNQTLALVGGDISLEGATLKTNGGTLELGSVAGEGLVSLSPTSQGFSLDYDGVENFGNIQVSNETNIDTSGIIRGGGIQIQTGNLQISQGSRIASFTAGPISSGDIRVNATDSVEVIGTGRFEQAFAQIIDPTVNPSEFRNGFFGVTVGTGRGANLAINTGKLILRNGAFILVSTFGQARGGNVNVNASKSVELIDSLLATGNRFGSNGDAGNLSLNTQNVTLQDRGLIGSSSFGNGKAGDISITSSDSIDMTGGKTFSELIVGTGINTSISSFTLGISDAGNIDINTNKLTLRDRAQILASTFSSGNAATLVLNTSSIQVIGSTTQESNNLTTGFGNIANPGSTGNAGELIINTSTLLIENGGQVGTATFGRGNAGNMRLNASDIKIIGINSNDGNPSALSTSSESSFAAGAGNLTINTDILQVRDGGAIVVRSEGLGTAGSLNVNAHSIRLDNKSFLSADTRGISADPNQQQANINLRSQNVIMLRNSNITTNARGENVIGGNININTDFLVAAENSDISANSTDFR</sequence>